<reference evidence="5 6" key="1">
    <citation type="submission" date="2019-02" db="EMBL/GenBank/DDBJ databases">
        <title>Siculibacillus lacustris gen. nov., sp. nov., a new rosette-forming bacterium isolated from a freshwater crater lake (Lake St. Ana, Romania).</title>
        <authorList>
            <person name="Felfoldi T."/>
            <person name="Marton Z."/>
            <person name="Szabo A."/>
            <person name="Mentes A."/>
            <person name="Boka K."/>
            <person name="Marialigeti K."/>
            <person name="Mathe I."/>
            <person name="Koncz M."/>
            <person name="Schumann P."/>
            <person name="Toth E."/>
        </authorList>
    </citation>
    <scope>NUCLEOTIDE SEQUENCE [LARGE SCALE GENOMIC DNA]</scope>
    <source>
        <strain evidence="5 6">SA-279</strain>
    </source>
</reference>
<organism evidence="5 6">
    <name type="scientific">Siculibacillus lacustris</name>
    <dbReference type="NCBI Taxonomy" id="1549641"/>
    <lineage>
        <taxon>Bacteria</taxon>
        <taxon>Pseudomonadati</taxon>
        <taxon>Pseudomonadota</taxon>
        <taxon>Alphaproteobacteria</taxon>
        <taxon>Hyphomicrobiales</taxon>
        <taxon>Ancalomicrobiaceae</taxon>
        <taxon>Siculibacillus</taxon>
    </lineage>
</organism>
<protein>
    <submittedName>
        <fullName evidence="5">Peptidylprolyl isomerase</fullName>
    </submittedName>
</protein>
<dbReference type="Gene3D" id="1.10.4030.10">
    <property type="entry name" value="Porin chaperone SurA, peptide-binding domain"/>
    <property type="match status" value="1"/>
</dbReference>
<dbReference type="Pfam" id="PF09312">
    <property type="entry name" value="SurA_N"/>
    <property type="match status" value="1"/>
</dbReference>
<dbReference type="PANTHER" id="PTHR47637:SF1">
    <property type="entry name" value="CHAPERONE SURA"/>
    <property type="match status" value="1"/>
</dbReference>
<dbReference type="InterPro" id="IPR027304">
    <property type="entry name" value="Trigger_fact/SurA_dom_sf"/>
</dbReference>
<evidence type="ECO:0000313" key="5">
    <source>
        <dbReference type="EMBL" id="TBW39772.1"/>
    </source>
</evidence>
<dbReference type="InterPro" id="IPR006311">
    <property type="entry name" value="TAT_signal"/>
</dbReference>
<dbReference type="EMBL" id="SJFN01000006">
    <property type="protein sequence ID" value="TBW39772.1"/>
    <property type="molecule type" value="Genomic_DNA"/>
</dbReference>
<keyword evidence="5" id="KW-0413">Isomerase</keyword>
<accession>A0A4Q9VUC3</accession>
<feature type="chain" id="PRO_5020210062" evidence="3">
    <location>
        <begin position="32"/>
        <end position="321"/>
    </location>
</feature>
<evidence type="ECO:0000256" key="3">
    <source>
        <dbReference type="SAM" id="SignalP"/>
    </source>
</evidence>
<proteinExistence type="predicted"/>
<dbReference type="InterPro" id="IPR050280">
    <property type="entry name" value="OMP_Chaperone_SurA"/>
</dbReference>
<feature type="signal peptide" evidence="3">
    <location>
        <begin position="1"/>
        <end position="31"/>
    </location>
</feature>
<evidence type="ECO:0000259" key="4">
    <source>
        <dbReference type="Pfam" id="PF09312"/>
    </source>
</evidence>
<dbReference type="SUPFAM" id="SSF54534">
    <property type="entry name" value="FKBP-like"/>
    <property type="match status" value="1"/>
</dbReference>
<dbReference type="PROSITE" id="PS51318">
    <property type="entry name" value="TAT"/>
    <property type="match status" value="1"/>
</dbReference>
<dbReference type="SUPFAM" id="SSF109998">
    <property type="entry name" value="Triger factor/SurA peptide-binding domain-like"/>
    <property type="match status" value="1"/>
</dbReference>
<dbReference type="PANTHER" id="PTHR47637">
    <property type="entry name" value="CHAPERONE SURA"/>
    <property type="match status" value="1"/>
</dbReference>
<name>A0A4Q9VUC3_9HYPH</name>
<sequence length="321" mass="34282">MQPSNRRRSSIGAIVLGAVLALGAGHGPAAAASSIRAVVNGEAITSNEVGVRSRILQLTSHATGASADRAALEDLIDDRLKLQEAKRTGTDVSEAQVEAAFASIAARLKITPAMLAQGLAQRGIDAKALKARIKVQIIWQQLVVGRFSRSVSISDSQIVDALAKKEGGNREAATKSTGSGTTTEYTLQQVVLVVAAKGGSPEARMREAEALRAKATTCESLIELVKPLNEAMVKQAGRRTDDELPANFQGLLADVPVGHLSKPVRTAIGIEMLAVCGKRDLAGNFQVRSKVEDELRNQEGELFARRYINDLRRIAVIDYKK</sequence>
<dbReference type="GO" id="GO:0003755">
    <property type="term" value="F:peptidyl-prolyl cis-trans isomerase activity"/>
    <property type="evidence" value="ECO:0007669"/>
    <property type="project" value="UniProtKB-KW"/>
</dbReference>
<dbReference type="OrthoDB" id="9791746at2"/>
<evidence type="ECO:0000256" key="1">
    <source>
        <dbReference type="ARBA" id="ARBA00022729"/>
    </source>
</evidence>
<feature type="domain" description="SurA N-terminal" evidence="4">
    <location>
        <begin position="35"/>
        <end position="142"/>
    </location>
</feature>
<keyword evidence="1 3" id="KW-0732">Signal</keyword>
<evidence type="ECO:0000313" key="6">
    <source>
        <dbReference type="Proteomes" id="UP000292781"/>
    </source>
</evidence>
<dbReference type="AlphaFoldDB" id="A0A4Q9VUC3"/>
<keyword evidence="6" id="KW-1185">Reference proteome</keyword>
<comment type="caution">
    <text evidence="5">The sequence shown here is derived from an EMBL/GenBank/DDBJ whole genome shotgun (WGS) entry which is preliminary data.</text>
</comment>
<dbReference type="RefSeq" id="WP_131307143.1">
    <property type="nucleotide sequence ID" value="NZ_SJFN01000006.1"/>
</dbReference>
<dbReference type="Proteomes" id="UP000292781">
    <property type="component" value="Unassembled WGS sequence"/>
</dbReference>
<keyword evidence="2" id="KW-0697">Rotamase</keyword>
<dbReference type="InterPro" id="IPR015391">
    <property type="entry name" value="SurA_N"/>
</dbReference>
<gene>
    <name evidence="5" type="ORF">EYW49_05810</name>
</gene>
<evidence type="ECO:0000256" key="2">
    <source>
        <dbReference type="ARBA" id="ARBA00023110"/>
    </source>
</evidence>